<feature type="non-terminal residue" evidence="1">
    <location>
        <position position="86"/>
    </location>
</feature>
<dbReference type="HOGENOM" id="CLU_173450_0_0_1"/>
<dbReference type="EMBL" id="KL198066">
    <property type="protein sequence ID" value="KDQ10610.1"/>
    <property type="molecule type" value="Genomic_DNA"/>
</dbReference>
<dbReference type="AlphaFoldDB" id="A0A067M7C2"/>
<evidence type="ECO:0000313" key="1">
    <source>
        <dbReference type="EMBL" id="KDQ10610.1"/>
    </source>
</evidence>
<accession>A0A067M7C2</accession>
<reference evidence="2" key="1">
    <citation type="journal article" date="2014" name="Proc. Natl. Acad. Sci. U.S.A.">
        <title>Extensive sampling of basidiomycete genomes demonstrates inadequacy of the white-rot/brown-rot paradigm for wood decay fungi.</title>
        <authorList>
            <person name="Riley R."/>
            <person name="Salamov A.A."/>
            <person name="Brown D.W."/>
            <person name="Nagy L.G."/>
            <person name="Floudas D."/>
            <person name="Held B.W."/>
            <person name="Levasseur A."/>
            <person name="Lombard V."/>
            <person name="Morin E."/>
            <person name="Otillar R."/>
            <person name="Lindquist E.A."/>
            <person name="Sun H."/>
            <person name="LaButti K.M."/>
            <person name="Schmutz J."/>
            <person name="Jabbour D."/>
            <person name="Luo H."/>
            <person name="Baker S.E."/>
            <person name="Pisabarro A.G."/>
            <person name="Walton J.D."/>
            <person name="Blanchette R.A."/>
            <person name="Henrissat B."/>
            <person name="Martin F."/>
            <person name="Cullen D."/>
            <person name="Hibbett D.S."/>
            <person name="Grigoriev I.V."/>
        </authorList>
    </citation>
    <scope>NUCLEOTIDE SEQUENCE [LARGE SCALE GENOMIC DNA]</scope>
    <source>
        <strain evidence="2">FD-172 SS1</strain>
    </source>
</reference>
<name>A0A067M7C2_BOTB1</name>
<proteinExistence type="predicted"/>
<dbReference type="Proteomes" id="UP000027195">
    <property type="component" value="Unassembled WGS sequence"/>
</dbReference>
<keyword evidence="2" id="KW-1185">Reference proteome</keyword>
<gene>
    <name evidence="1" type="ORF">BOTBODRAFT_36132</name>
</gene>
<sequence length="86" mass="9548">MITPAPSEDRYMLSVLSAPLSAQQVSRAGVGFTDEGVRFWSSTPVDHKNGDNDAIARKLGGARHRDGQRTGWLCMVKRWRFATAQE</sequence>
<dbReference type="InParanoid" id="A0A067M7C2"/>
<protein>
    <submittedName>
        <fullName evidence="1">Uncharacterized protein</fullName>
    </submittedName>
</protein>
<evidence type="ECO:0000313" key="2">
    <source>
        <dbReference type="Proteomes" id="UP000027195"/>
    </source>
</evidence>
<organism evidence="1 2">
    <name type="scientific">Botryobasidium botryosum (strain FD-172 SS1)</name>
    <dbReference type="NCBI Taxonomy" id="930990"/>
    <lineage>
        <taxon>Eukaryota</taxon>
        <taxon>Fungi</taxon>
        <taxon>Dikarya</taxon>
        <taxon>Basidiomycota</taxon>
        <taxon>Agaricomycotina</taxon>
        <taxon>Agaricomycetes</taxon>
        <taxon>Cantharellales</taxon>
        <taxon>Botryobasidiaceae</taxon>
        <taxon>Botryobasidium</taxon>
    </lineage>
</organism>